<dbReference type="AlphaFoldDB" id="A0A0A9H219"/>
<dbReference type="EMBL" id="GBRH01169015">
    <property type="protein sequence ID" value="JAE28881.1"/>
    <property type="molecule type" value="Transcribed_RNA"/>
</dbReference>
<protein>
    <submittedName>
        <fullName evidence="1">Uncharacterized protein</fullName>
    </submittedName>
</protein>
<reference evidence="1" key="1">
    <citation type="submission" date="2014-09" db="EMBL/GenBank/DDBJ databases">
        <authorList>
            <person name="Magalhaes I.L.F."/>
            <person name="Oliveira U."/>
            <person name="Santos F.R."/>
            <person name="Vidigal T.H.D.A."/>
            <person name="Brescovit A.D."/>
            <person name="Santos A.J."/>
        </authorList>
    </citation>
    <scope>NUCLEOTIDE SEQUENCE</scope>
    <source>
        <tissue evidence="1">Shoot tissue taken approximately 20 cm above the soil surface</tissue>
    </source>
</reference>
<proteinExistence type="predicted"/>
<reference evidence="1" key="2">
    <citation type="journal article" date="2015" name="Data Brief">
        <title>Shoot transcriptome of the giant reed, Arundo donax.</title>
        <authorList>
            <person name="Barrero R.A."/>
            <person name="Guerrero F.D."/>
            <person name="Moolhuijzen P."/>
            <person name="Goolsby J.A."/>
            <person name="Tidwell J."/>
            <person name="Bellgard S.E."/>
            <person name="Bellgard M.I."/>
        </authorList>
    </citation>
    <scope>NUCLEOTIDE SEQUENCE</scope>
    <source>
        <tissue evidence="1">Shoot tissue taken approximately 20 cm above the soil surface</tissue>
    </source>
</reference>
<name>A0A0A9H219_ARUDO</name>
<organism evidence="1">
    <name type="scientific">Arundo donax</name>
    <name type="common">Giant reed</name>
    <name type="synonym">Donax arundinaceus</name>
    <dbReference type="NCBI Taxonomy" id="35708"/>
    <lineage>
        <taxon>Eukaryota</taxon>
        <taxon>Viridiplantae</taxon>
        <taxon>Streptophyta</taxon>
        <taxon>Embryophyta</taxon>
        <taxon>Tracheophyta</taxon>
        <taxon>Spermatophyta</taxon>
        <taxon>Magnoliopsida</taxon>
        <taxon>Liliopsida</taxon>
        <taxon>Poales</taxon>
        <taxon>Poaceae</taxon>
        <taxon>PACMAD clade</taxon>
        <taxon>Arundinoideae</taxon>
        <taxon>Arundineae</taxon>
        <taxon>Arundo</taxon>
    </lineage>
</organism>
<accession>A0A0A9H219</accession>
<sequence length="28" mass="3170">MFLLVKCCPEAYPISAPKNYLDTAQCYS</sequence>
<evidence type="ECO:0000313" key="1">
    <source>
        <dbReference type="EMBL" id="JAE28881.1"/>
    </source>
</evidence>